<dbReference type="RefSeq" id="WP_136535048.1">
    <property type="nucleotide sequence ID" value="NZ_STGY01000053.1"/>
</dbReference>
<dbReference type="InterPro" id="IPR009057">
    <property type="entry name" value="Homeodomain-like_sf"/>
</dbReference>
<dbReference type="PROSITE" id="PS50977">
    <property type="entry name" value="HTH_TETR_2"/>
    <property type="match status" value="1"/>
</dbReference>
<keyword evidence="2 4" id="KW-0238">DNA-binding</keyword>
<dbReference type="EMBL" id="STGY01000053">
    <property type="protein sequence ID" value="THV41099.1"/>
    <property type="molecule type" value="Genomic_DNA"/>
</dbReference>
<gene>
    <name evidence="6" type="ORF">FAB82_13435</name>
</gene>
<evidence type="ECO:0000256" key="1">
    <source>
        <dbReference type="ARBA" id="ARBA00023015"/>
    </source>
</evidence>
<dbReference type="Gene3D" id="1.10.357.10">
    <property type="entry name" value="Tetracycline Repressor, domain 2"/>
    <property type="match status" value="1"/>
</dbReference>
<dbReference type="GO" id="GO:0000976">
    <property type="term" value="F:transcription cis-regulatory region binding"/>
    <property type="evidence" value="ECO:0007669"/>
    <property type="project" value="TreeGrafter"/>
</dbReference>
<feature type="DNA-binding region" description="H-T-H motif" evidence="4">
    <location>
        <begin position="38"/>
        <end position="57"/>
    </location>
</feature>
<dbReference type="SUPFAM" id="SSF46689">
    <property type="entry name" value="Homeodomain-like"/>
    <property type="match status" value="1"/>
</dbReference>
<protein>
    <submittedName>
        <fullName evidence="6">TetR/AcrR family transcriptional regulator</fullName>
    </submittedName>
</protein>
<evidence type="ECO:0000259" key="5">
    <source>
        <dbReference type="PROSITE" id="PS50977"/>
    </source>
</evidence>
<keyword evidence="7" id="KW-1185">Reference proteome</keyword>
<dbReference type="PANTHER" id="PTHR30055">
    <property type="entry name" value="HTH-TYPE TRANSCRIPTIONAL REGULATOR RUTR"/>
    <property type="match status" value="1"/>
</dbReference>
<comment type="caution">
    <text evidence="6">The sequence shown here is derived from an EMBL/GenBank/DDBJ whole genome shotgun (WGS) entry which is preliminary data.</text>
</comment>
<evidence type="ECO:0000256" key="3">
    <source>
        <dbReference type="ARBA" id="ARBA00023163"/>
    </source>
</evidence>
<dbReference type="Proteomes" id="UP000308760">
    <property type="component" value="Unassembled WGS sequence"/>
</dbReference>
<dbReference type="Pfam" id="PF00440">
    <property type="entry name" value="TetR_N"/>
    <property type="match status" value="1"/>
</dbReference>
<dbReference type="GO" id="GO:0003700">
    <property type="term" value="F:DNA-binding transcription factor activity"/>
    <property type="evidence" value="ECO:0007669"/>
    <property type="project" value="TreeGrafter"/>
</dbReference>
<reference evidence="7" key="1">
    <citation type="submission" date="2019-04" db="EMBL/GenBank/DDBJ databases">
        <title>Nocardioides xinjiangensis sp. nov.</title>
        <authorList>
            <person name="Liu S."/>
        </authorList>
    </citation>
    <scope>NUCLEOTIDE SEQUENCE [LARGE SCALE GENOMIC DNA]</scope>
    <source>
        <strain evidence="7">18</strain>
    </source>
</reference>
<evidence type="ECO:0000256" key="4">
    <source>
        <dbReference type="PROSITE-ProRule" id="PRU00335"/>
    </source>
</evidence>
<evidence type="ECO:0000313" key="7">
    <source>
        <dbReference type="Proteomes" id="UP000308760"/>
    </source>
</evidence>
<dbReference type="AlphaFoldDB" id="A0A4S8QI81"/>
<dbReference type="PANTHER" id="PTHR30055:SF234">
    <property type="entry name" value="HTH-TYPE TRANSCRIPTIONAL REGULATOR BETI"/>
    <property type="match status" value="1"/>
</dbReference>
<sequence length="209" mass="23224">MTIVKGTGKRAEKARLTRRKILDAAHRLFVEHGYGTTTLKDVADEAGVAVQTIYFVFGNKRTLVKELVDVTIAGDDEPVPTLGRDWFQEAVEAETGQELLERFVEGTSGVLARVAPILKVIATAAATDQELAAEWDRAEDPRYTVITRAATAFLEKPGARKSLTVEEAADRMFGLLSPELYQVMVADRGWDEGEWQRWTLGLLRSELCE</sequence>
<reference evidence="6 7" key="2">
    <citation type="submission" date="2019-05" db="EMBL/GenBank/DDBJ databases">
        <title>Glycomyces buryatensis sp. nov.</title>
        <authorList>
            <person name="Nikitina E."/>
        </authorList>
    </citation>
    <scope>NUCLEOTIDE SEQUENCE [LARGE SCALE GENOMIC DNA]</scope>
    <source>
        <strain evidence="6 7">18</strain>
    </source>
</reference>
<keyword evidence="1" id="KW-0805">Transcription regulation</keyword>
<evidence type="ECO:0000256" key="2">
    <source>
        <dbReference type="ARBA" id="ARBA00023125"/>
    </source>
</evidence>
<proteinExistence type="predicted"/>
<name>A0A4S8QI81_9ACTN</name>
<dbReference type="InterPro" id="IPR050109">
    <property type="entry name" value="HTH-type_TetR-like_transc_reg"/>
</dbReference>
<dbReference type="InterPro" id="IPR001647">
    <property type="entry name" value="HTH_TetR"/>
</dbReference>
<dbReference type="OrthoDB" id="4823039at2"/>
<keyword evidence="3" id="KW-0804">Transcription</keyword>
<evidence type="ECO:0000313" key="6">
    <source>
        <dbReference type="EMBL" id="THV41099.1"/>
    </source>
</evidence>
<accession>A0A4S8QI81</accession>
<feature type="domain" description="HTH tetR-type" evidence="5">
    <location>
        <begin position="15"/>
        <end position="75"/>
    </location>
</feature>
<dbReference type="PRINTS" id="PR00455">
    <property type="entry name" value="HTHTETR"/>
</dbReference>
<organism evidence="6 7">
    <name type="scientific">Glycomyces buryatensis</name>
    <dbReference type="NCBI Taxonomy" id="2570927"/>
    <lineage>
        <taxon>Bacteria</taxon>
        <taxon>Bacillati</taxon>
        <taxon>Actinomycetota</taxon>
        <taxon>Actinomycetes</taxon>
        <taxon>Glycomycetales</taxon>
        <taxon>Glycomycetaceae</taxon>
        <taxon>Glycomyces</taxon>
    </lineage>
</organism>